<evidence type="ECO:0000256" key="1">
    <source>
        <dbReference type="ARBA" id="ARBA00022729"/>
    </source>
</evidence>
<dbReference type="Proteomes" id="UP000007652">
    <property type="component" value="Unassembled WGS sequence"/>
</dbReference>
<dbReference type="SMART" id="SM01208">
    <property type="entry name" value="G5"/>
    <property type="match status" value="1"/>
</dbReference>
<dbReference type="Pfam" id="PF07501">
    <property type="entry name" value="G5"/>
    <property type="match status" value="1"/>
</dbReference>
<dbReference type="PROSITE" id="PS51109">
    <property type="entry name" value="G5"/>
    <property type="match status" value="1"/>
</dbReference>
<evidence type="ECO:0000313" key="4">
    <source>
        <dbReference type="Proteomes" id="UP000007652"/>
    </source>
</evidence>
<dbReference type="PANTHER" id="PTHR39160:SF4">
    <property type="entry name" value="RESUSCITATION-PROMOTING FACTOR RPFB"/>
    <property type="match status" value="1"/>
</dbReference>
<dbReference type="GO" id="GO:0009254">
    <property type="term" value="P:peptidoglycan turnover"/>
    <property type="evidence" value="ECO:0007669"/>
    <property type="project" value="InterPro"/>
</dbReference>
<dbReference type="InterPro" id="IPR011098">
    <property type="entry name" value="G5_dom"/>
</dbReference>
<dbReference type="GO" id="GO:0004553">
    <property type="term" value="F:hydrolase activity, hydrolyzing O-glycosyl compounds"/>
    <property type="evidence" value="ECO:0007669"/>
    <property type="project" value="InterPro"/>
</dbReference>
<dbReference type="Pfam" id="PF03990">
    <property type="entry name" value="DUF348"/>
    <property type="match status" value="2"/>
</dbReference>
<gene>
    <name evidence="3" type="ORF">CAAU_2639</name>
</gene>
<dbReference type="Gene3D" id="2.20.230.10">
    <property type="entry name" value="Resuscitation-promoting factor rpfb"/>
    <property type="match status" value="1"/>
</dbReference>
<dbReference type="InterPro" id="IPR010611">
    <property type="entry name" value="3D_dom"/>
</dbReference>
<dbReference type="InterPro" id="IPR051933">
    <property type="entry name" value="Resuscitation_pf_RpfB"/>
</dbReference>
<proteinExistence type="predicted"/>
<feature type="domain" description="G5" evidence="2">
    <location>
        <begin position="140"/>
        <end position="220"/>
    </location>
</feature>
<accession>I7KAE4</accession>
<comment type="caution">
    <text evidence="3">The sequence shown here is derived from an EMBL/GenBank/DDBJ whole genome shotgun (WGS) entry which is preliminary data.</text>
</comment>
<dbReference type="AlphaFoldDB" id="I7KAE4"/>
<sequence length="339" mass="37455">MKGMKLKARAIILAVVLLIAYFTFTTMAKKKVTVLYDGKVKTVKSNAKTVGALLKETGIYIGEKDKIYPDIDSKVKDGLAISIKRAVPVTIKVDGKELKVKSAEETVERLLQKEGIILNEKDKVLPTLNSMVKPNMEVKITRVEEKTIISSKIIPYKVVKKPNHDMLKGTSKVIQNGMDGILEITTKVVMEDGKIISTKKVGEAIKRRPIDKIIQVGTLGFFVPSRGSEPVAYVKKLRMKATSYTSSYECTGKRPGDPGFGRTATGTIARRNPNGFSTVAVDPDVIPLGTRLYIEGYGFAIAEDVGGGVKGDKIDLYFEPGTKEFRNWSTRYVDVYILR</sequence>
<dbReference type="Gene3D" id="2.40.40.10">
    <property type="entry name" value="RlpA-like domain"/>
    <property type="match status" value="1"/>
</dbReference>
<dbReference type="InterPro" id="IPR036908">
    <property type="entry name" value="RlpA-like_sf"/>
</dbReference>
<organism evidence="3 4">
    <name type="scientific">Caloramator australicus RC3</name>
    <dbReference type="NCBI Taxonomy" id="857293"/>
    <lineage>
        <taxon>Bacteria</taxon>
        <taxon>Bacillati</taxon>
        <taxon>Bacillota</taxon>
        <taxon>Clostridia</taxon>
        <taxon>Eubacteriales</taxon>
        <taxon>Clostridiaceae</taxon>
        <taxon>Caloramator</taxon>
    </lineage>
</organism>
<dbReference type="eggNOG" id="COG3584">
    <property type="taxonomic scope" value="Bacteria"/>
</dbReference>
<keyword evidence="1" id="KW-0732">Signal</keyword>
<evidence type="ECO:0000313" key="3">
    <source>
        <dbReference type="EMBL" id="CCJ34722.1"/>
    </source>
</evidence>
<dbReference type="PANTHER" id="PTHR39160">
    <property type="entry name" value="CELL WALL-BINDING PROTEIN YOCH"/>
    <property type="match status" value="1"/>
</dbReference>
<dbReference type="InterPro" id="IPR007137">
    <property type="entry name" value="DUF348"/>
</dbReference>
<dbReference type="SUPFAM" id="SSF50685">
    <property type="entry name" value="Barwin-like endoglucanases"/>
    <property type="match status" value="1"/>
</dbReference>
<dbReference type="GO" id="GO:0019867">
    <property type="term" value="C:outer membrane"/>
    <property type="evidence" value="ECO:0007669"/>
    <property type="project" value="InterPro"/>
</dbReference>
<reference evidence="3 4" key="1">
    <citation type="journal article" date="2011" name="J. Bacteriol.">
        <title>Draft genome sequence of Caloramator australicus strain RC3T, a thermoanaerobe from the Great Artesian Basin of Australia.</title>
        <authorList>
            <person name="Ogg C.D."/>
            <person name="Patel B.K.C."/>
        </authorList>
    </citation>
    <scope>NUCLEOTIDE SEQUENCE [LARGE SCALE GENOMIC DNA]</scope>
    <source>
        <strain evidence="3 4">RC3</strain>
    </source>
</reference>
<dbReference type="eggNOG" id="COG3583">
    <property type="taxonomic scope" value="Bacteria"/>
</dbReference>
<dbReference type="STRING" id="857293.CAAU_2639"/>
<dbReference type="EMBL" id="CAKP01000144">
    <property type="protein sequence ID" value="CCJ34722.1"/>
    <property type="molecule type" value="Genomic_DNA"/>
</dbReference>
<name>I7KAE4_9CLOT</name>
<dbReference type="Pfam" id="PF06725">
    <property type="entry name" value="3D"/>
    <property type="match status" value="1"/>
</dbReference>
<evidence type="ECO:0000259" key="2">
    <source>
        <dbReference type="PROSITE" id="PS51109"/>
    </source>
</evidence>
<keyword evidence="4" id="KW-1185">Reference proteome</keyword>
<protein>
    <submittedName>
        <fullName evidence="3">Cell wall-binding protein</fullName>
    </submittedName>
</protein>
<dbReference type="CDD" id="cd22786">
    <property type="entry name" value="DPBB_YuiC-like"/>
    <property type="match status" value="1"/>
</dbReference>
<dbReference type="RefSeq" id="WP_008909965.1">
    <property type="nucleotide sequence ID" value="NZ_CAKP01000144.1"/>
</dbReference>